<sequence length="138" mass="15161">MQCKARRKRILSKIKNVLHGRGDEGLGYSVEVEEEDEAIDESHCLAVLQSDSTAPLGISDELLAGCQYANQLLYEGRFEEFLQIAEHTLMSDEMSTAIWDYPLGDQGDSGDRGDRGDRGDKGGLDSPGAQGETLPERE</sequence>
<protein>
    <submittedName>
        <fullName evidence="2">Uncharacterized protein</fullName>
    </submittedName>
</protein>
<name>A0A9K3D2X1_9EUKA</name>
<dbReference type="Proteomes" id="UP000265618">
    <property type="component" value="Unassembled WGS sequence"/>
</dbReference>
<evidence type="ECO:0000256" key="1">
    <source>
        <dbReference type="SAM" id="MobiDB-lite"/>
    </source>
</evidence>
<dbReference type="AlphaFoldDB" id="A0A9K3D2X1"/>
<proteinExistence type="predicted"/>
<accession>A0A9K3D2X1</accession>
<gene>
    <name evidence="2" type="ORF">KIPB_009279</name>
</gene>
<keyword evidence="3" id="KW-1185">Reference proteome</keyword>
<organism evidence="2 3">
    <name type="scientific">Kipferlia bialata</name>
    <dbReference type="NCBI Taxonomy" id="797122"/>
    <lineage>
        <taxon>Eukaryota</taxon>
        <taxon>Metamonada</taxon>
        <taxon>Carpediemonas-like organisms</taxon>
        <taxon>Kipferlia</taxon>
    </lineage>
</organism>
<feature type="compositionally biased region" description="Basic and acidic residues" evidence="1">
    <location>
        <begin position="109"/>
        <end position="123"/>
    </location>
</feature>
<feature type="region of interest" description="Disordered" evidence="1">
    <location>
        <begin position="99"/>
        <end position="138"/>
    </location>
</feature>
<evidence type="ECO:0000313" key="3">
    <source>
        <dbReference type="Proteomes" id="UP000265618"/>
    </source>
</evidence>
<evidence type="ECO:0000313" key="2">
    <source>
        <dbReference type="EMBL" id="GIQ87275.1"/>
    </source>
</evidence>
<reference evidence="2 3" key="1">
    <citation type="journal article" date="2018" name="PLoS ONE">
        <title>The draft genome of Kipferlia bialata reveals reductive genome evolution in fornicate parasites.</title>
        <authorList>
            <person name="Tanifuji G."/>
            <person name="Takabayashi S."/>
            <person name="Kume K."/>
            <person name="Takagi M."/>
            <person name="Nakayama T."/>
            <person name="Kamikawa R."/>
            <person name="Inagaki Y."/>
            <person name="Hashimoto T."/>
        </authorList>
    </citation>
    <scope>NUCLEOTIDE SEQUENCE [LARGE SCALE GENOMIC DNA]</scope>
    <source>
        <strain evidence="2">NY0173</strain>
    </source>
</reference>
<dbReference type="EMBL" id="BDIP01003102">
    <property type="protein sequence ID" value="GIQ87275.1"/>
    <property type="molecule type" value="Genomic_DNA"/>
</dbReference>
<comment type="caution">
    <text evidence="2">The sequence shown here is derived from an EMBL/GenBank/DDBJ whole genome shotgun (WGS) entry which is preliminary data.</text>
</comment>